<organism evidence="2 3">
    <name type="scientific">Cellulomonas composti</name>
    <dbReference type="NCBI Taxonomy" id="266130"/>
    <lineage>
        <taxon>Bacteria</taxon>
        <taxon>Bacillati</taxon>
        <taxon>Actinomycetota</taxon>
        <taxon>Actinomycetes</taxon>
        <taxon>Micrococcales</taxon>
        <taxon>Cellulomonadaceae</taxon>
        <taxon>Cellulomonas</taxon>
    </lineage>
</organism>
<dbReference type="Gene3D" id="3.90.25.10">
    <property type="entry name" value="UDP-galactose 4-epimerase, domain 1"/>
    <property type="match status" value="1"/>
</dbReference>
<dbReference type="Gene3D" id="3.40.50.720">
    <property type="entry name" value="NAD(P)-binding Rossmann-like Domain"/>
    <property type="match status" value="1"/>
</dbReference>
<dbReference type="Pfam" id="PF13460">
    <property type="entry name" value="NAD_binding_10"/>
    <property type="match status" value="1"/>
</dbReference>
<keyword evidence="3" id="KW-1185">Reference proteome</keyword>
<dbReference type="InterPro" id="IPR052718">
    <property type="entry name" value="NmrA-type_oxidoreductase"/>
</dbReference>
<evidence type="ECO:0000313" key="3">
    <source>
        <dbReference type="Proteomes" id="UP000321720"/>
    </source>
</evidence>
<dbReference type="EMBL" id="BJWG01000004">
    <property type="protein sequence ID" value="GEL94621.1"/>
    <property type="molecule type" value="Genomic_DNA"/>
</dbReference>
<accession>A0A511J9E8</accession>
<dbReference type="Proteomes" id="UP000321720">
    <property type="component" value="Unassembled WGS sequence"/>
</dbReference>
<dbReference type="AlphaFoldDB" id="A0A511J9E8"/>
<dbReference type="InterPro" id="IPR036291">
    <property type="entry name" value="NAD(P)-bd_dom_sf"/>
</dbReference>
<sequence>MPTYVVTGATGAFGRHAIAALLARGVAPADVVAVVRTPAKADDLAALGVQVREGDYDRPETLAAAFAGVSHLLFVSGSQIGSRVPQHQAVVDAAVAAGVGRVAYTSILHADTTTNPLAPEHVATEAMLASSGLAHSLLRNGWYVELYAGQVGRYVAQGEIVGAAQDGRIAAAPREQYAQAAVAALLGDEGARVVHELGGDAFTLTDLAAAVAAAAGEPVVYRDITVDELAAGLEAAGLPAPAARMFAEVDGSIAAGALDTTSDELARLLGHAPTPVAEVVAREVNPV</sequence>
<feature type="domain" description="NAD(P)-binding" evidence="1">
    <location>
        <begin position="8"/>
        <end position="185"/>
    </location>
</feature>
<dbReference type="SUPFAM" id="SSF51735">
    <property type="entry name" value="NAD(P)-binding Rossmann-fold domains"/>
    <property type="match status" value="1"/>
</dbReference>
<evidence type="ECO:0000313" key="2">
    <source>
        <dbReference type="EMBL" id="GEL94621.1"/>
    </source>
</evidence>
<comment type="caution">
    <text evidence="2">The sequence shown here is derived from an EMBL/GenBank/DDBJ whole genome shotgun (WGS) entry which is preliminary data.</text>
</comment>
<gene>
    <name evidence="2" type="ORF">CCO02nite_12790</name>
</gene>
<dbReference type="RefSeq" id="WP_146842295.1">
    <property type="nucleotide sequence ID" value="NZ_BJWG01000004.1"/>
</dbReference>
<proteinExistence type="predicted"/>
<name>A0A511J9E8_9CELL</name>
<dbReference type="InterPro" id="IPR016040">
    <property type="entry name" value="NAD(P)-bd_dom"/>
</dbReference>
<evidence type="ECO:0000259" key="1">
    <source>
        <dbReference type="Pfam" id="PF13460"/>
    </source>
</evidence>
<protein>
    <submittedName>
        <fullName evidence="2">NAD(P)-dependent oxidoreductase</fullName>
    </submittedName>
</protein>
<reference evidence="2 3" key="1">
    <citation type="submission" date="2019-07" db="EMBL/GenBank/DDBJ databases">
        <title>Whole genome shotgun sequence of Cellulomonas composti NBRC 100758.</title>
        <authorList>
            <person name="Hosoyama A."/>
            <person name="Uohara A."/>
            <person name="Ohji S."/>
            <person name="Ichikawa N."/>
        </authorList>
    </citation>
    <scope>NUCLEOTIDE SEQUENCE [LARGE SCALE GENOMIC DNA]</scope>
    <source>
        <strain evidence="2 3">NBRC 100758</strain>
    </source>
</reference>
<dbReference type="PANTHER" id="PTHR47129">
    <property type="entry name" value="QUINONE OXIDOREDUCTASE 2"/>
    <property type="match status" value="1"/>
</dbReference>
<dbReference type="OrthoDB" id="5510591at2"/>
<dbReference type="PANTHER" id="PTHR47129:SF1">
    <property type="entry name" value="NMRA-LIKE DOMAIN-CONTAINING PROTEIN"/>
    <property type="match status" value="1"/>
</dbReference>